<evidence type="ECO:0000313" key="2">
    <source>
        <dbReference type="Proteomes" id="UP000019146"/>
    </source>
</evidence>
<reference evidence="1 2" key="1">
    <citation type="journal article" date="2014" name="Genome Announc.">
        <title>Draft Genome Sequence of the Haloacid-Degrading Burkholderia caribensis Strain MBA4.</title>
        <authorList>
            <person name="Pan Y."/>
            <person name="Kong K.F."/>
            <person name="Tsang J.S."/>
        </authorList>
    </citation>
    <scope>NUCLEOTIDE SEQUENCE [LARGE SCALE GENOMIC DNA]</scope>
    <source>
        <strain evidence="1 2">MBA4</strain>
    </source>
</reference>
<name>A0A0P0RAW8_9BURK</name>
<dbReference type="KEGG" id="bcai:K788_0003921"/>
<protein>
    <submittedName>
        <fullName evidence="1">Uncharacterized protein</fullName>
    </submittedName>
</protein>
<accession>A0A0P0RAW8</accession>
<sequence>MARLLNASELFWTVQPGARCATGCDDGFRWNGPRVVATDEAQPLIESKRHS</sequence>
<gene>
    <name evidence="1" type="ORF">K788_0003921</name>
</gene>
<dbReference type="AlphaFoldDB" id="A0A0P0RAW8"/>
<evidence type="ECO:0000313" key="1">
    <source>
        <dbReference type="EMBL" id="ALL65379.1"/>
    </source>
</evidence>
<proteinExistence type="predicted"/>
<dbReference type="Proteomes" id="UP000019146">
    <property type="component" value="Chromosome 1"/>
</dbReference>
<dbReference type="EMBL" id="CP012746">
    <property type="protein sequence ID" value="ALL65379.1"/>
    <property type="molecule type" value="Genomic_DNA"/>
</dbReference>
<organism evidence="1 2">
    <name type="scientific">Paraburkholderia caribensis MBA4</name>
    <dbReference type="NCBI Taxonomy" id="1323664"/>
    <lineage>
        <taxon>Bacteria</taxon>
        <taxon>Pseudomonadati</taxon>
        <taxon>Pseudomonadota</taxon>
        <taxon>Betaproteobacteria</taxon>
        <taxon>Burkholderiales</taxon>
        <taxon>Burkholderiaceae</taxon>
        <taxon>Paraburkholderia</taxon>
    </lineage>
</organism>